<reference evidence="1 2" key="1">
    <citation type="journal article" date="2006" name="Science">
        <title>Phytophthora genome sequences uncover evolutionary origins and mechanisms of pathogenesis.</title>
        <authorList>
            <person name="Tyler B.M."/>
            <person name="Tripathy S."/>
            <person name="Zhang X."/>
            <person name="Dehal P."/>
            <person name="Jiang R.H."/>
            <person name="Aerts A."/>
            <person name="Arredondo F.D."/>
            <person name="Baxter L."/>
            <person name="Bensasson D."/>
            <person name="Beynon J.L."/>
            <person name="Chapman J."/>
            <person name="Damasceno C.M."/>
            <person name="Dorrance A.E."/>
            <person name="Dou D."/>
            <person name="Dickerman A.W."/>
            <person name="Dubchak I.L."/>
            <person name="Garbelotto M."/>
            <person name="Gijzen M."/>
            <person name="Gordon S.G."/>
            <person name="Govers F."/>
            <person name="Grunwald N.J."/>
            <person name="Huang W."/>
            <person name="Ivors K.L."/>
            <person name="Jones R.W."/>
            <person name="Kamoun S."/>
            <person name="Krampis K."/>
            <person name="Lamour K.H."/>
            <person name="Lee M.K."/>
            <person name="McDonald W.H."/>
            <person name="Medina M."/>
            <person name="Meijer H.J."/>
            <person name="Nordberg E.K."/>
            <person name="Maclean D.J."/>
            <person name="Ospina-Giraldo M.D."/>
            <person name="Morris P.F."/>
            <person name="Phuntumart V."/>
            <person name="Putnam N.H."/>
            <person name="Rash S."/>
            <person name="Rose J.K."/>
            <person name="Sakihama Y."/>
            <person name="Salamov A.A."/>
            <person name="Savidor A."/>
            <person name="Scheuring C.F."/>
            <person name="Smith B.M."/>
            <person name="Sobral B.W."/>
            <person name="Terry A."/>
            <person name="Torto-Alalibo T.A."/>
            <person name="Win J."/>
            <person name="Xu Z."/>
            <person name="Zhang H."/>
            <person name="Grigoriev I.V."/>
            <person name="Rokhsar D.S."/>
            <person name="Boore J.L."/>
        </authorList>
    </citation>
    <scope>NUCLEOTIDE SEQUENCE [LARGE SCALE GENOMIC DNA]</scope>
    <source>
        <strain evidence="1 2">P6497</strain>
    </source>
</reference>
<dbReference type="KEGG" id="psoj:PHYSODRAFT_464273"/>
<dbReference type="AlphaFoldDB" id="G4Z5G8"/>
<feature type="non-terminal residue" evidence="1">
    <location>
        <position position="149"/>
    </location>
</feature>
<dbReference type="EMBL" id="JH159153">
    <property type="protein sequence ID" value="EGZ21646.1"/>
    <property type="molecule type" value="Genomic_DNA"/>
</dbReference>
<dbReference type="GeneID" id="20653374"/>
<evidence type="ECO:0000313" key="1">
    <source>
        <dbReference type="EMBL" id="EGZ21646.1"/>
    </source>
</evidence>
<dbReference type="InParanoid" id="G4Z5G8"/>
<proteinExistence type="predicted"/>
<name>G4Z5G8_PHYSP</name>
<dbReference type="OMA" id="SHKAVQD"/>
<evidence type="ECO:0000313" key="2">
    <source>
        <dbReference type="Proteomes" id="UP000002640"/>
    </source>
</evidence>
<dbReference type="RefSeq" id="XP_009524363.1">
    <property type="nucleotide sequence ID" value="XM_009526068.1"/>
</dbReference>
<organism evidence="1 2">
    <name type="scientific">Phytophthora sojae (strain P6497)</name>
    <name type="common">Soybean stem and root rot agent</name>
    <name type="synonym">Phytophthora megasperma f. sp. glycines</name>
    <dbReference type="NCBI Taxonomy" id="1094619"/>
    <lineage>
        <taxon>Eukaryota</taxon>
        <taxon>Sar</taxon>
        <taxon>Stramenopiles</taxon>
        <taxon>Oomycota</taxon>
        <taxon>Peronosporomycetes</taxon>
        <taxon>Peronosporales</taxon>
        <taxon>Peronosporaceae</taxon>
        <taxon>Phytophthora</taxon>
    </lineage>
</organism>
<keyword evidence="2" id="KW-1185">Reference proteome</keyword>
<sequence>MCCSAVTLKRDFDVCSVCGGMHAMTERRLTCTSKTCSDIGVCAVVWKVFTCTASDTWTIWVNEHGHMRGVVPCSTIHPARVTTMMTQFLAEQDEFGIPPRLMLVNLKKLFQIPVTSRGWSSLKQVQNASKRLRRDQGTKYSHKAVQDLV</sequence>
<gene>
    <name evidence="1" type="ORF">PHYSODRAFT_464273</name>
</gene>
<protein>
    <submittedName>
        <fullName evidence="1">Uncharacterized protein</fullName>
    </submittedName>
</protein>
<dbReference type="Proteomes" id="UP000002640">
    <property type="component" value="Unassembled WGS sequence"/>
</dbReference>
<accession>G4Z5G8</accession>